<feature type="transmembrane region" description="Helical" evidence="12">
    <location>
        <begin position="31"/>
        <end position="51"/>
    </location>
</feature>
<dbReference type="InterPro" id="IPR017871">
    <property type="entry name" value="ABC_transporter-like_CS"/>
</dbReference>
<gene>
    <name evidence="15" type="ORF">GBA63_07860</name>
</gene>
<evidence type="ECO:0000256" key="11">
    <source>
        <dbReference type="ARBA" id="ARBA00071747"/>
    </source>
</evidence>
<dbReference type="InterPro" id="IPR027417">
    <property type="entry name" value="P-loop_NTPase"/>
</dbReference>
<evidence type="ECO:0000259" key="13">
    <source>
        <dbReference type="PROSITE" id="PS50893"/>
    </source>
</evidence>
<evidence type="ECO:0000256" key="1">
    <source>
        <dbReference type="ARBA" id="ARBA00004651"/>
    </source>
</evidence>
<dbReference type="SUPFAM" id="SSF90123">
    <property type="entry name" value="ABC transporter transmembrane region"/>
    <property type="match status" value="1"/>
</dbReference>
<keyword evidence="5" id="KW-0547">Nucleotide-binding</keyword>
<dbReference type="InterPro" id="IPR011527">
    <property type="entry name" value="ABC1_TM_dom"/>
</dbReference>
<evidence type="ECO:0000259" key="14">
    <source>
        <dbReference type="PROSITE" id="PS50929"/>
    </source>
</evidence>
<feature type="transmembrane region" description="Helical" evidence="12">
    <location>
        <begin position="113"/>
        <end position="131"/>
    </location>
</feature>
<dbReference type="Proteomes" id="UP000501452">
    <property type="component" value="Chromosome"/>
</dbReference>
<feature type="domain" description="ABC transporter" evidence="13">
    <location>
        <begin position="314"/>
        <end position="548"/>
    </location>
</feature>
<dbReference type="InterPro" id="IPR036640">
    <property type="entry name" value="ABC1_TM_sf"/>
</dbReference>
<proteinExistence type="inferred from homology"/>
<organism evidence="15 16">
    <name type="scientific">Rubrobacter tropicus</name>
    <dbReference type="NCBI Taxonomy" id="2653851"/>
    <lineage>
        <taxon>Bacteria</taxon>
        <taxon>Bacillati</taxon>
        <taxon>Actinomycetota</taxon>
        <taxon>Rubrobacteria</taxon>
        <taxon>Rubrobacterales</taxon>
        <taxon>Rubrobacteraceae</taxon>
        <taxon>Rubrobacter</taxon>
    </lineage>
</organism>
<dbReference type="KEGG" id="rub:GBA63_07860"/>
<dbReference type="PROSITE" id="PS00211">
    <property type="entry name" value="ABC_TRANSPORTER_1"/>
    <property type="match status" value="1"/>
</dbReference>
<dbReference type="Gene3D" id="1.20.1560.10">
    <property type="entry name" value="ABC transporter type 1, transmembrane domain"/>
    <property type="match status" value="1"/>
</dbReference>
<keyword evidence="7 12" id="KW-1133">Transmembrane helix</keyword>
<keyword evidence="6 15" id="KW-0067">ATP-binding</keyword>
<dbReference type="CDD" id="cd18545">
    <property type="entry name" value="ABC_6TM_YknV_like"/>
    <property type="match status" value="1"/>
</dbReference>
<feature type="domain" description="ABC transmembrane type-1" evidence="14">
    <location>
        <begin position="1"/>
        <end position="280"/>
    </location>
</feature>
<dbReference type="EMBL" id="CP045119">
    <property type="protein sequence ID" value="QIN85084.1"/>
    <property type="molecule type" value="Genomic_DNA"/>
</dbReference>
<dbReference type="RefSeq" id="WP_166179957.1">
    <property type="nucleotide sequence ID" value="NZ_CP045119.1"/>
</dbReference>
<dbReference type="CDD" id="cd03254">
    <property type="entry name" value="ABCC_Glucan_exporter_like"/>
    <property type="match status" value="1"/>
</dbReference>
<keyword evidence="2" id="KW-0813">Transport</keyword>
<dbReference type="PANTHER" id="PTHR43394:SF1">
    <property type="entry name" value="ATP-BINDING CASSETTE SUB-FAMILY B MEMBER 10, MITOCHONDRIAL"/>
    <property type="match status" value="1"/>
</dbReference>
<dbReference type="Pfam" id="PF00664">
    <property type="entry name" value="ABC_membrane"/>
    <property type="match status" value="1"/>
</dbReference>
<protein>
    <recommendedName>
        <fullName evidence="11">Fatty acid ABC transporter ATP-binding/permease protein</fullName>
    </recommendedName>
</protein>
<keyword evidence="4 12" id="KW-0812">Transmembrane</keyword>
<dbReference type="FunFam" id="3.40.50.300:FF:000287">
    <property type="entry name" value="Multidrug ABC transporter ATP-binding protein"/>
    <property type="match status" value="1"/>
</dbReference>
<reference evidence="15 16" key="1">
    <citation type="submission" date="2019-10" db="EMBL/GenBank/DDBJ databases">
        <title>Rubrobacter sp nov SCSIO 52090 isolated from a deep-sea sediment in the South China Sea.</title>
        <authorList>
            <person name="Chen R.W."/>
        </authorList>
    </citation>
    <scope>NUCLEOTIDE SEQUENCE [LARGE SCALE GENOMIC DNA]</scope>
    <source>
        <strain evidence="15 16">SCSIO 52909</strain>
    </source>
</reference>
<evidence type="ECO:0000256" key="3">
    <source>
        <dbReference type="ARBA" id="ARBA00022475"/>
    </source>
</evidence>
<evidence type="ECO:0000256" key="7">
    <source>
        <dbReference type="ARBA" id="ARBA00022989"/>
    </source>
</evidence>
<evidence type="ECO:0000313" key="15">
    <source>
        <dbReference type="EMBL" id="QIN85084.1"/>
    </source>
</evidence>
<keyword evidence="8 12" id="KW-0472">Membrane</keyword>
<dbReference type="SMART" id="SM00382">
    <property type="entry name" value="AAA"/>
    <property type="match status" value="1"/>
</dbReference>
<dbReference type="Pfam" id="PF00005">
    <property type="entry name" value="ABC_tran"/>
    <property type="match status" value="1"/>
</dbReference>
<comment type="function">
    <text evidence="9">ABC transporter involved in fatty acid import. Transmembrane domains (TMD) form a pore in the membrane and the ATP-binding domain (NBD) is responsible for energy generation.</text>
</comment>
<dbReference type="GO" id="GO:0015421">
    <property type="term" value="F:ABC-type oligopeptide transporter activity"/>
    <property type="evidence" value="ECO:0007669"/>
    <property type="project" value="TreeGrafter"/>
</dbReference>
<evidence type="ECO:0000256" key="12">
    <source>
        <dbReference type="SAM" id="Phobius"/>
    </source>
</evidence>
<comment type="subcellular location">
    <subcellularLocation>
        <location evidence="1">Cell membrane</location>
        <topology evidence="1">Multi-pass membrane protein</topology>
    </subcellularLocation>
</comment>
<dbReference type="AlphaFoldDB" id="A0A6G8QEZ7"/>
<evidence type="ECO:0000256" key="8">
    <source>
        <dbReference type="ARBA" id="ARBA00023136"/>
    </source>
</evidence>
<dbReference type="PANTHER" id="PTHR43394">
    <property type="entry name" value="ATP-DEPENDENT PERMEASE MDL1, MITOCHONDRIAL"/>
    <property type="match status" value="1"/>
</dbReference>
<dbReference type="GO" id="GO:0005886">
    <property type="term" value="C:plasma membrane"/>
    <property type="evidence" value="ECO:0007669"/>
    <property type="project" value="UniProtKB-SubCell"/>
</dbReference>
<evidence type="ECO:0000256" key="4">
    <source>
        <dbReference type="ARBA" id="ARBA00022692"/>
    </source>
</evidence>
<feature type="transmembrane region" description="Helical" evidence="12">
    <location>
        <begin position="242"/>
        <end position="261"/>
    </location>
</feature>
<evidence type="ECO:0000256" key="2">
    <source>
        <dbReference type="ARBA" id="ARBA00022448"/>
    </source>
</evidence>
<dbReference type="InterPro" id="IPR003593">
    <property type="entry name" value="AAA+_ATPase"/>
</dbReference>
<dbReference type="GO" id="GO:0005524">
    <property type="term" value="F:ATP binding"/>
    <property type="evidence" value="ECO:0007669"/>
    <property type="project" value="UniProtKB-KW"/>
</dbReference>
<dbReference type="PROSITE" id="PS50893">
    <property type="entry name" value="ABC_TRANSPORTER_2"/>
    <property type="match status" value="1"/>
</dbReference>
<comment type="similarity">
    <text evidence="10">Belongs to the ABC transporter superfamily. Lipid exporter (TC 3.A.1.106) family.</text>
</comment>
<dbReference type="InterPro" id="IPR003439">
    <property type="entry name" value="ABC_transporter-like_ATP-bd"/>
</dbReference>
<dbReference type="InterPro" id="IPR039421">
    <property type="entry name" value="Type_1_exporter"/>
</dbReference>
<keyword evidence="16" id="KW-1185">Reference proteome</keyword>
<dbReference type="FunFam" id="1.20.1560.10:FF:000011">
    <property type="entry name" value="Multidrug ABC transporter ATP-binding protein"/>
    <property type="match status" value="1"/>
</dbReference>
<sequence>MVLVVLGAVAQAGGPWLIGRAIDLYILEGDFAGLSRTMLLLLAVYAVGTVASRGQVFGVGSVSQRLLASLRERIFDRLQHLPLRFFDRRPVGDVMSRVTNDVDTLNQLFSQGITQLLGSLFSLIGILVAMLVLQWNLALACFSIIPIMLLTTSFFARRARKAFRLTRETVGDVSAGLQEDIVGVREAQAFNRTERNIARFRERNAANRDANVQAVAITSAFAPAIDVLSTLATALVIGYGGYLVFAGSVSVGVLTAFLIYVQQFFRPVQLASQVYTQAQAALAGAERIYNILDEEPEPDDPPRARKVDAVEGRITFENVTFAYEPGRPVLEDVGFEIQPGQTVALVGPTGAGKTTIANLIPRFYDATEGTVSIDGRDVEQYARKDLRENIGMVLQESFLFSGTIGDNIRYGRLDASQEEVEAAARAVSAHGFITELPEGYETELGEGGGSLSQGQRQLLSFARAVLTDPRILILDEATSNIDTRTEKVIQDALATLLKGRTSVVIAHRLSTIRTSDQILTVREGRIAERGTHDELLAQNGLYADLYRRGQKAS</sequence>
<evidence type="ECO:0000256" key="6">
    <source>
        <dbReference type="ARBA" id="ARBA00022840"/>
    </source>
</evidence>
<evidence type="ECO:0000256" key="5">
    <source>
        <dbReference type="ARBA" id="ARBA00022741"/>
    </source>
</evidence>
<feature type="transmembrane region" description="Helical" evidence="12">
    <location>
        <begin position="137"/>
        <end position="156"/>
    </location>
</feature>
<dbReference type="GO" id="GO:0016887">
    <property type="term" value="F:ATP hydrolysis activity"/>
    <property type="evidence" value="ECO:0007669"/>
    <property type="project" value="InterPro"/>
</dbReference>
<evidence type="ECO:0000256" key="10">
    <source>
        <dbReference type="ARBA" id="ARBA00061644"/>
    </source>
</evidence>
<dbReference type="SUPFAM" id="SSF52540">
    <property type="entry name" value="P-loop containing nucleoside triphosphate hydrolases"/>
    <property type="match status" value="1"/>
</dbReference>
<name>A0A6G8QEZ7_9ACTN</name>
<dbReference type="PROSITE" id="PS50929">
    <property type="entry name" value="ABC_TM1F"/>
    <property type="match status" value="1"/>
</dbReference>
<evidence type="ECO:0000313" key="16">
    <source>
        <dbReference type="Proteomes" id="UP000501452"/>
    </source>
</evidence>
<dbReference type="Gene3D" id="3.40.50.300">
    <property type="entry name" value="P-loop containing nucleotide triphosphate hydrolases"/>
    <property type="match status" value="1"/>
</dbReference>
<evidence type="ECO:0000256" key="9">
    <source>
        <dbReference type="ARBA" id="ARBA00055053"/>
    </source>
</evidence>
<accession>A0A6G8QEZ7</accession>
<keyword evidence="3" id="KW-1003">Cell membrane</keyword>